<keyword evidence="2" id="KW-0547">Nucleotide-binding</keyword>
<accession>A0ABQ0JMW0</accession>
<gene>
    <name evidence="10" type="ORF">JCM19239_7398</name>
</gene>
<evidence type="ECO:0000256" key="3">
    <source>
        <dbReference type="ARBA" id="ARBA00022763"/>
    </source>
</evidence>
<dbReference type="PANTHER" id="PTHR30591">
    <property type="entry name" value="RECBCD ENZYME SUBUNIT RECC"/>
    <property type="match status" value="1"/>
</dbReference>
<dbReference type="NCBIfam" id="TIGR01450">
    <property type="entry name" value="recC"/>
    <property type="match status" value="1"/>
</dbReference>
<evidence type="ECO:0000313" key="11">
    <source>
        <dbReference type="Proteomes" id="UP000029223"/>
    </source>
</evidence>
<evidence type="ECO:0000256" key="6">
    <source>
        <dbReference type="ARBA" id="ARBA00022839"/>
    </source>
</evidence>
<dbReference type="EMBL" id="BBMS01000083">
    <property type="protein sequence ID" value="GAL30088.1"/>
    <property type="molecule type" value="Genomic_DNA"/>
</dbReference>
<organism evidence="10 11">
    <name type="scientific">Vibrio variabilis</name>
    <dbReference type="NCBI Taxonomy" id="990271"/>
    <lineage>
        <taxon>Bacteria</taxon>
        <taxon>Pseudomonadati</taxon>
        <taxon>Pseudomonadota</taxon>
        <taxon>Gammaproteobacteria</taxon>
        <taxon>Vibrionales</taxon>
        <taxon>Vibrionaceae</taxon>
        <taxon>Vibrio</taxon>
    </lineage>
</organism>
<keyword evidence="6" id="KW-0269">Exonuclease</keyword>
<dbReference type="GO" id="GO:0008854">
    <property type="term" value="F:exodeoxyribonuclease V activity"/>
    <property type="evidence" value="ECO:0007669"/>
    <property type="project" value="UniProtKB-EC"/>
</dbReference>
<dbReference type="InterPro" id="IPR006697">
    <property type="entry name" value="RecC"/>
</dbReference>
<evidence type="ECO:0000256" key="5">
    <source>
        <dbReference type="ARBA" id="ARBA00022806"/>
    </source>
</evidence>
<proteinExistence type="predicted"/>
<evidence type="ECO:0000256" key="1">
    <source>
        <dbReference type="ARBA" id="ARBA00022722"/>
    </source>
</evidence>
<dbReference type="InterPro" id="IPR027417">
    <property type="entry name" value="P-loop_NTPase"/>
</dbReference>
<evidence type="ECO:0000256" key="7">
    <source>
        <dbReference type="ARBA" id="ARBA00022840"/>
    </source>
</evidence>
<evidence type="ECO:0000256" key="2">
    <source>
        <dbReference type="ARBA" id="ARBA00022741"/>
    </source>
</evidence>
<evidence type="ECO:0000256" key="9">
    <source>
        <dbReference type="ARBA" id="ARBA00023204"/>
    </source>
</evidence>
<sequence>MFDRNPELKPRDIIVMVADINAYSPAIQAVFGNASGERYIPFSISDRTADKESPLLNAFNQLLQLPELRCTSSEVLELLEVPAIMARFDINEHEFSTLRAWVEEAQIRWGIDAHTASEFDLPEFGQNSWMFGISRMLAGYAISEQAGLLMVGGEGISPYEQTQGMQAETAGKLAQFIDKLAHYRRALTQTMSISSWQQHINQLVDDFFAVDIEGEVVVKSIRDTLSGLSEQLADARYDEPLSPRIIRQYFLDKLSGSRVSQRFLAGQVNFCTLMPMRSIPFNTVCLLGMNDGVYPRSVPPESFDLMTGRTKPGDRSRRDDDRYLFLEAMLSAQQTLYISYVGRSIQDNTERVPSVLVSELLEYCEQNYCLVGDEALDVDTSGAKLTKSLCHEYPMVPFSAAHFDSKYGIQSYAAEWLPSAWQTTQVAAQQTSAPFHLDRIDRVEGERIELDLSELHRFWRLPVQYLFNRRYRSTLMKAYWVSKMKSRLH</sequence>
<dbReference type="SUPFAM" id="SSF52540">
    <property type="entry name" value="P-loop containing nucleoside triphosphate hydrolases"/>
    <property type="match status" value="1"/>
</dbReference>
<comment type="caution">
    <text evidence="10">The sequence shown here is derived from an EMBL/GenBank/DDBJ whole genome shotgun (WGS) entry which is preliminary data.</text>
</comment>
<keyword evidence="7" id="KW-0067">ATP-binding</keyword>
<keyword evidence="3" id="KW-0227">DNA damage</keyword>
<keyword evidence="9" id="KW-0234">DNA repair</keyword>
<dbReference type="PANTHER" id="PTHR30591:SF1">
    <property type="entry name" value="RECBCD ENZYME SUBUNIT RECC"/>
    <property type="match status" value="1"/>
</dbReference>
<keyword evidence="8" id="KW-0238">DNA-binding</keyword>
<evidence type="ECO:0000313" key="10">
    <source>
        <dbReference type="EMBL" id="GAL30088.1"/>
    </source>
</evidence>
<reference evidence="11" key="1">
    <citation type="submission" date="2014-09" db="EMBL/GenBank/DDBJ databases">
        <title>Vibrio variabilis JCM 19239. (C206) whole genome shotgun sequence.</title>
        <authorList>
            <person name="Sawabe T."/>
            <person name="Meirelles P."/>
            <person name="Nakanishi M."/>
            <person name="Sayaka M."/>
            <person name="Hattori M."/>
            <person name="Ohkuma M."/>
        </authorList>
    </citation>
    <scope>NUCLEOTIDE SEQUENCE [LARGE SCALE GENOMIC DNA]</scope>
    <source>
        <strain evidence="11">JCM 19239</strain>
    </source>
</reference>
<keyword evidence="11" id="KW-1185">Reference proteome</keyword>
<keyword evidence="1" id="KW-0540">Nuclease</keyword>
<evidence type="ECO:0000256" key="8">
    <source>
        <dbReference type="ARBA" id="ARBA00023125"/>
    </source>
</evidence>
<reference evidence="11" key="2">
    <citation type="submission" date="2014-09" db="EMBL/GenBank/DDBJ databases">
        <authorList>
            <consortium name="NBRP consortium"/>
            <person name="Sawabe T."/>
            <person name="Meirelles P."/>
            <person name="Nakanishi M."/>
            <person name="Sayaka M."/>
            <person name="Hattori M."/>
            <person name="Ohkuma M."/>
        </authorList>
    </citation>
    <scope>NUCLEOTIDE SEQUENCE [LARGE SCALE GENOMIC DNA]</scope>
    <source>
        <strain evidence="11">JCM 19239</strain>
    </source>
</reference>
<keyword evidence="5" id="KW-0347">Helicase</keyword>
<dbReference type="Gene3D" id="3.40.50.300">
    <property type="entry name" value="P-loop containing nucleotide triphosphate hydrolases"/>
    <property type="match status" value="2"/>
</dbReference>
<dbReference type="EC" id="3.1.11.5" evidence="10"/>
<name>A0ABQ0JMW0_9VIBR</name>
<dbReference type="Proteomes" id="UP000029223">
    <property type="component" value="Unassembled WGS sequence"/>
</dbReference>
<evidence type="ECO:0000256" key="4">
    <source>
        <dbReference type="ARBA" id="ARBA00022801"/>
    </source>
</evidence>
<keyword evidence="4 10" id="KW-0378">Hydrolase</keyword>
<protein>
    <submittedName>
        <fullName evidence="10">Exodeoxyribonuclease V gamma chain</fullName>
        <ecNumber evidence="10">3.1.11.5</ecNumber>
    </submittedName>
</protein>